<sequence>MEHPAPQIPPRLIVIGLAAATLIEMLLILALGLAASGLSGLAPLRQLGGLVFVVLPVGLFLALPAALVRLRDPARTILDWARTVAMAATMAATVLSVLLAIVAMSAPVPDPVLPLRIITLLLGFGIGGAFTGAIARFLTLYLYERAR</sequence>
<feature type="transmembrane region" description="Helical" evidence="1">
    <location>
        <begin position="80"/>
        <end position="105"/>
    </location>
</feature>
<protein>
    <recommendedName>
        <fullName evidence="4">DUF1616 domain-containing protein</fullName>
    </recommendedName>
</protein>
<keyword evidence="1" id="KW-0812">Transmembrane</keyword>
<feature type="transmembrane region" description="Helical" evidence="1">
    <location>
        <begin position="117"/>
        <end position="143"/>
    </location>
</feature>
<dbReference type="Proteomes" id="UP001596977">
    <property type="component" value="Unassembled WGS sequence"/>
</dbReference>
<evidence type="ECO:0000256" key="1">
    <source>
        <dbReference type="SAM" id="Phobius"/>
    </source>
</evidence>
<keyword evidence="1" id="KW-1133">Transmembrane helix</keyword>
<feature type="transmembrane region" description="Helical" evidence="1">
    <location>
        <begin position="47"/>
        <end position="68"/>
    </location>
</feature>
<accession>A0ABW3H6K3</accession>
<organism evidence="2 3">
    <name type="scientific">Sphingomonas canadensis</name>
    <dbReference type="NCBI Taxonomy" id="1219257"/>
    <lineage>
        <taxon>Bacteria</taxon>
        <taxon>Pseudomonadati</taxon>
        <taxon>Pseudomonadota</taxon>
        <taxon>Alphaproteobacteria</taxon>
        <taxon>Sphingomonadales</taxon>
        <taxon>Sphingomonadaceae</taxon>
        <taxon>Sphingomonas</taxon>
    </lineage>
</organism>
<feature type="transmembrane region" description="Helical" evidence="1">
    <location>
        <begin position="12"/>
        <end position="35"/>
    </location>
</feature>
<proteinExistence type="predicted"/>
<comment type="caution">
    <text evidence="2">The sequence shown here is derived from an EMBL/GenBank/DDBJ whole genome shotgun (WGS) entry which is preliminary data.</text>
</comment>
<dbReference type="RefSeq" id="WP_264942804.1">
    <property type="nucleotide sequence ID" value="NZ_JAPDRA010000001.1"/>
</dbReference>
<reference evidence="3" key="1">
    <citation type="journal article" date="2019" name="Int. J. Syst. Evol. Microbiol.">
        <title>The Global Catalogue of Microorganisms (GCM) 10K type strain sequencing project: providing services to taxonomists for standard genome sequencing and annotation.</title>
        <authorList>
            <consortium name="The Broad Institute Genomics Platform"/>
            <consortium name="The Broad Institute Genome Sequencing Center for Infectious Disease"/>
            <person name="Wu L."/>
            <person name="Ma J."/>
        </authorList>
    </citation>
    <scope>NUCLEOTIDE SEQUENCE [LARGE SCALE GENOMIC DNA]</scope>
    <source>
        <strain evidence="3">CCUG 62982</strain>
    </source>
</reference>
<name>A0ABW3H6K3_9SPHN</name>
<keyword evidence="1" id="KW-0472">Membrane</keyword>
<keyword evidence="3" id="KW-1185">Reference proteome</keyword>
<evidence type="ECO:0000313" key="2">
    <source>
        <dbReference type="EMBL" id="MFD0944919.1"/>
    </source>
</evidence>
<dbReference type="EMBL" id="JBHTJG010000001">
    <property type="protein sequence ID" value="MFD0944919.1"/>
    <property type="molecule type" value="Genomic_DNA"/>
</dbReference>
<evidence type="ECO:0000313" key="3">
    <source>
        <dbReference type="Proteomes" id="UP001596977"/>
    </source>
</evidence>
<gene>
    <name evidence="2" type="ORF">ACFQ1E_01055</name>
</gene>
<evidence type="ECO:0008006" key="4">
    <source>
        <dbReference type="Google" id="ProtNLM"/>
    </source>
</evidence>